<evidence type="ECO:0000256" key="1">
    <source>
        <dbReference type="SAM" id="SignalP"/>
    </source>
</evidence>
<evidence type="ECO:0000313" key="3">
    <source>
        <dbReference type="EMBL" id="KPP92396.1"/>
    </source>
</evidence>
<feature type="chain" id="PRO_5010175745" description="DUF2799 domain-containing protein" evidence="1">
    <location>
        <begin position="20"/>
        <end position="188"/>
    </location>
</feature>
<dbReference type="Proteomes" id="UP000050413">
    <property type="component" value="Unassembled WGS sequence"/>
</dbReference>
<reference evidence="3 4" key="1">
    <citation type="submission" date="2015-09" db="EMBL/GenBank/DDBJ databases">
        <title>Identification and resolution of microdiversity through metagenomic sequencing of parallel consortia.</title>
        <authorList>
            <person name="Nelson W.C."/>
            <person name="Romine M.F."/>
            <person name="Lindemann S.R."/>
        </authorList>
    </citation>
    <scope>NUCLEOTIDE SEQUENCE [LARGE SCALE GENOMIC DNA]</scope>
    <source>
        <strain evidence="3">HL-91</strain>
    </source>
</reference>
<protein>
    <recommendedName>
        <fullName evidence="6">DUF2799 domain-containing protein</fullName>
    </recommendedName>
</protein>
<feature type="signal peptide" evidence="1">
    <location>
        <begin position="1"/>
        <end position="19"/>
    </location>
</feature>
<dbReference type="EMBL" id="FBYC01000001">
    <property type="protein sequence ID" value="CUX79691.1"/>
    <property type="molecule type" value="Genomic_DNA"/>
</dbReference>
<name>A0A0P7YQ43_9RHOB</name>
<proteinExistence type="predicted"/>
<dbReference type="STRING" id="1666912.Ga0058931_0376"/>
<dbReference type="OrthoDB" id="5917215at2"/>
<dbReference type="InterPro" id="IPR021242">
    <property type="entry name" value="DUF2799"/>
</dbReference>
<sequence>MKFLALVAWLALLAGCASLSEEECLAGDWGGIGQRDGAAGLVAETQFARHVKACADTGVNPARAAWQAGYARGLQSYCTPLGGLEEGLDGRGYRNVCPAASEAAFLRGFQIGQDDYKAREDVRRVQSKIASLRARNAEIVGLITAEDSGLQADLQNNQAELLRLQLELGFVRAQAARTRRAVAEFRAG</sequence>
<dbReference type="EMBL" id="LJSG01000012">
    <property type="protein sequence ID" value="KPP92396.1"/>
    <property type="molecule type" value="Genomic_DNA"/>
</dbReference>
<evidence type="ECO:0000313" key="4">
    <source>
        <dbReference type="Proteomes" id="UP000050413"/>
    </source>
</evidence>
<dbReference type="RefSeq" id="WP_072244460.1">
    <property type="nucleotide sequence ID" value="NZ_FBYC01000001.1"/>
</dbReference>
<keyword evidence="5" id="KW-1185">Reference proteome</keyword>
<dbReference type="Proteomes" id="UP000182045">
    <property type="component" value="Unassembled WGS sequence"/>
</dbReference>
<dbReference type="Pfam" id="PF10973">
    <property type="entry name" value="DUF2799"/>
    <property type="match status" value="1"/>
</dbReference>
<reference evidence="2 5" key="2">
    <citation type="submission" date="2016-01" db="EMBL/GenBank/DDBJ databases">
        <authorList>
            <person name="Varghese N."/>
        </authorList>
    </citation>
    <scope>NUCLEOTIDE SEQUENCE [LARGE SCALE GENOMIC DNA]</scope>
    <source>
        <strain evidence="2 5">HL-91</strain>
    </source>
</reference>
<evidence type="ECO:0008006" key="6">
    <source>
        <dbReference type="Google" id="ProtNLM"/>
    </source>
</evidence>
<comment type="caution">
    <text evidence="3">The sequence shown here is derived from an EMBL/GenBank/DDBJ whole genome shotgun (WGS) entry which is preliminary data.</text>
</comment>
<dbReference type="PROSITE" id="PS51257">
    <property type="entry name" value="PROKAR_LIPOPROTEIN"/>
    <property type="match status" value="1"/>
</dbReference>
<evidence type="ECO:0000313" key="5">
    <source>
        <dbReference type="Proteomes" id="UP000182045"/>
    </source>
</evidence>
<dbReference type="AlphaFoldDB" id="A0A0P7YQ43"/>
<keyword evidence="1" id="KW-0732">Signal</keyword>
<organism evidence="3 4">
    <name type="scientific">Roseibaca calidilacus</name>
    <dbReference type="NCBI Taxonomy" id="1666912"/>
    <lineage>
        <taxon>Bacteria</taxon>
        <taxon>Pseudomonadati</taxon>
        <taxon>Pseudomonadota</taxon>
        <taxon>Alphaproteobacteria</taxon>
        <taxon>Rhodobacterales</taxon>
        <taxon>Paracoccaceae</taxon>
        <taxon>Roseinatronobacter</taxon>
    </lineage>
</organism>
<gene>
    <name evidence="2" type="ORF">Ga0058931_0376</name>
    <name evidence="3" type="ORF">HLUCCA05_08935</name>
</gene>
<evidence type="ECO:0000313" key="2">
    <source>
        <dbReference type="EMBL" id="CUX79691.1"/>
    </source>
</evidence>
<accession>A0A0P7YQ43</accession>